<evidence type="ECO:0000313" key="2">
    <source>
        <dbReference type="EMBL" id="QES47732.1"/>
    </source>
</evidence>
<dbReference type="Pfam" id="PF13466">
    <property type="entry name" value="STAS_2"/>
    <property type="match status" value="1"/>
</dbReference>
<feature type="domain" description="STAS" evidence="1">
    <location>
        <begin position="27"/>
        <end position="87"/>
    </location>
</feature>
<protein>
    <recommendedName>
        <fullName evidence="1">STAS domain-containing protein</fullName>
    </recommendedName>
</protein>
<proteinExistence type="predicted"/>
<reference evidence="2 3" key="1">
    <citation type="submission" date="2018-05" db="EMBL/GenBank/DDBJ databases">
        <title>Streptomyces venezuelae.</title>
        <authorList>
            <person name="Kim W."/>
            <person name="Lee N."/>
            <person name="Cho B.-K."/>
        </authorList>
    </citation>
    <scope>NUCLEOTIDE SEQUENCE [LARGE SCALE GENOMIC DNA]</scope>
    <source>
        <strain evidence="2 3">ATCC 21782</strain>
    </source>
</reference>
<dbReference type="RefSeq" id="WP_150206852.1">
    <property type="nucleotide sequence ID" value="NZ_CP029190.1"/>
</dbReference>
<dbReference type="InterPro" id="IPR058548">
    <property type="entry name" value="MlaB-like_STAS"/>
</dbReference>
<gene>
    <name evidence="2" type="ORF">DEJ50_07800</name>
</gene>
<dbReference type="InterPro" id="IPR036513">
    <property type="entry name" value="STAS_dom_sf"/>
</dbReference>
<dbReference type="SUPFAM" id="SSF52091">
    <property type="entry name" value="SpoIIaa-like"/>
    <property type="match status" value="1"/>
</dbReference>
<accession>A0A5P2CXV6</accession>
<evidence type="ECO:0000259" key="1">
    <source>
        <dbReference type="PROSITE" id="PS50801"/>
    </source>
</evidence>
<sequence>MSIVISSPIVASPVVAADVEDAGASGMDLSCTSHGDVLRVRLAGEVDHFTAAPLRVVLAAAAAYGYRHLDLDTRAVSFCDSGLLAAVAGWCGRGRTVSHTATSRAVGRLLAMECDLDRRKTPGAWRATGR</sequence>
<dbReference type="EMBL" id="CP029190">
    <property type="protein sequence ID" value="QES47732.1"/>
    <property type="molecule type" value="Genomic_DNA"/>
</dbReference>
<dbReference type="Gene3D" id="3.30.750.24">
    <property type="entry name" value="STAS domain"/>
    <property type="match status" value="1"/>
</dbReference>
<organism evidence="2 3">
    <name type="scientific">Streptomyces venezuelae</name>
    <dbReference type="NCBI Taxonomy" id="54571"/>
    <lineage>
        <taxon>Bacteria</taxon>
        <taxon>Bacillati</taxon>
        <taxon>Actinomycetota</taxon>
        <taxon>Actinomycetes</taxon>
        <taxon>Kitasatosporales</taxon>
        <taxon>Streptomycetaceae</taxon>
        <taxon>Streptomyces</taxon>
    </lineage>
</organism>
<dbReference type="OrthoDB" id="4319784at2"/>
<evidence type="ECO:0000313" key="3">
    <source>
        <dbReference type="Proteomes" id="UP000325211"/>
    </source>
</evidence>
<name>A0A5P2CXV6_STRVZ</name>
<dbReference type="InterPro" id="IPR002645">
    <property type="entry name" value="STAS_dom"/>
</dbReference>
<dbReference type="AlphaFoldDB" id="A0A5P2CXV6"/>
<dbReference type="PROSITE" id="PS50801">
    <property type="entry name" value="STAS"/>
    <property type="match status" value="1"/>
</dbReference>
<dbReference type="CDD" id="cd07043">
    <property type="entry name" value="STAS_anti-anti-sigma_factors"/>
    <property type="match status" value="1"/>
</dbReference>
<dbReference type="Proteomes" id="UP000325211">
    <property type="component" value="Chromosome"/>
</dbReference>